<dbReference type="Proteomes" id="UP001058461">
    <property type="component" value="Chromosome"/>
</dbReference>
<evidence type="ECO:0000256" key="1">
    <source>
        <dbReference type="ARBA" id="ARBA00023002"/>
    </source>
</evidence>
<evidence type="ECO:0000313" key="5">
    <source>
        <dbReference type="Proteomes" id="UP001058461"/>
    </source>
</evidence>
<accession>A0ABY5HKB7</accession>
<dbReference type="PANTHER" id="PTHR43333:SF1">
    <property type="entry name" value="D-ISOMER SPECIFIC 2-HYDROXYACID DEHYDROGENASE NAD-BINDING DOMAIN-CONTAINING PROTEIN"/>
    <property type="match status" value="1"/>
</dbReference>
<dbReference type="Gene3D" id="3.40.50.720">
    <property type="entry name" value="NAD(P)-binding Rossmann-like Domain"/>
    <property type="match status" value="2"/>
</dbReference>
<dbReference type="SUPFAM" id="SSF52283">
    <property type="entry name" value="Formate/glycerate dehydrogenase catalytic domain-like"/>
    <property type="match status" value="1"/>
</dbReference>
<keyword evidence="5" id="KW-1185">Reference proteome</keyword>
<sequence>MRIALQFELPTLLDGILEIAPHADVVILAPDTPLEQAGPVDVVLATPGGSEQLARLLEVSPQLKWVHILGTGVDDYPMELLAGRLVTCSKGATATPIAEWVMAMILAHAKRLPGSWIDQPPAQWFMADFDSLEGKTLGIIGFGEIGQAIARRALAFDMDVLAKVRSFRPSSMPGVELLENIDDLIPRADHLVLALPATAQSAGLLDARRLSGMKAGSHLVNISRAILIDHIALRERLDKGHIARASLDVVNPEPLPREHWLYTHPRVKLSPHTSWNAPLSHARMLNAFFANLRRWLEGETLQGVVDTTAGY</sequence>
<dbReference type="InterPro" id="IPR006140">
    <property type="entry name" value="D-isomer_DH_NAD-bd"/>
</dbReference>
<evidence type="ECO:0000256" key="2">
    <source>
        <dbReference type="ARBA" id="ARBA00023027"/>
    </source>
</evidence>
<reference evidence="4" key="1">
    <citation type="submission" date="2021-04" db="EMBL/GenBank/DDBJ databases">
        <title>Oceanospirillales bacteria with DddD are important DMSP degraders in coastal seawater.</title>
        <authorList>
            <person name="Liu J."/>
        </authorList>
    </citation>
    <scope>NUCLEOTIDE SEQUENCE</scope>
    <source>
        <strain evidence="4">D13-1</strain>
    </source>
</reference>
<dbReference type="InterPro" id="IPR036291">
    <property type="entry name" value="NAD(P)-bd_dom_sf"/>
</dbReference>
<keyword evidence="1" id="KW-0560">Oxidoreductase</keyword>
<protein>
    <recommendedName>
        <fullName evidence="3">D-isomer specific 2-hydroxyacid dehydrogenase NAD-binding domain-containing protein</fullName>
    </recommendedName>
</protein>
<evidence type="ECO:0000259" key="3">
    <source>
        <dbReference type="Pfam" id="PF02826"/>
    </source>
</evidence>
<dbReference type="SUPFAM" id="SSF51735">
    <property type="entry name" value="NAD(P)-binding Rossmann-fold domains"/>
    <property type="match status" value="1"/>
</dbReference>
<dbReference type="Pfam" id="PF02826">
    <property type="entry name" value="2-Hacid_dh_C"/>
    <property type="match status" value="1"/>
</dbReference>
<dbReference type="PANTHER" id="PTHR43333">
    <property type="entry name" value="2-HACID_DH_C DOMAIN-CONTAINING PROTEIN"/>
    <property type="match status" value="1"/>
</dbReference>
<dbReference type="EMBL" id="CP073347">
    <property type="protein sequence ID" value="UTW12311.1"/>
    <property type="molecule type" value="Genomic_DNA"/>
</dbReference>
<keyword evidence="2" id="KW-0520">NAD</keyword>
<evidence type="ECO:0000313" key="4">
    <source>
        <dbReference type="EMBL" id="UTW12311.1"/>
    </source>
</evidence>
<proteinExistence type="predicted"/>
<dbReference type="RefSeq" id="WP_255854378.1">
    <property type="nucleotide sequence ID" value="NZ_CP073347.1"/>
</dbReference>
<gene>
    <name evidence="4" type="ORF">KDW95_01100</name>
</gene>
<feature type="domain" description="D-isomer specific 2-hydroxyacid dehydrogenase NAD-binding" evidence="3">
    <location>
        <begin position="102"/>
        <end position="274"/>
    </location>
</feature>
<organism evidence="4 5">
    <name type="scientific">Marinobacterium rhizophilum</name>
    <dbReference type="NCBI Taxonomy" id="420402"/>
    <lineage>
        <taxon>Bacteria</taxon>
        <taxon>Pseudomonadati</taxon>
        <taxon>Pseudomonadota</taxon>
        <taxon>Gammaproteobacteria</taxon>
        <taxon>Oceanospirillales</taxon>
        <taxon>Oceanospirillaceae</taxon>
        <taxon>Marinobacterium</taxon>
    </lineage>
</organism>
<name>A0ABY5HKB7_9GAMM</name>